<evidence type="ECO:0000256" key="1">
    <source>
        <dbReference type="ARBA" id="ARBA00022679"/>
    </source>
</evidence>
<evidence type="ECO:0000313" key="3">
    <source>
        <dbReference type="Proteomes" id="UP000187251"/>
    </source>
</evidence>
<comment type="caution">
    <text evidence="2">The sequence shown here is derived from an EMBL/GenBank/DDBJ whole genome shotgun (WGS) entry which is preliminary data.</text>
</comment>
<dbReference type="RefSeq" id="WP_054428367.1">
    <property type="nucleotide sequence ID" value="NZ_CYTD01000003.1"/>
</dbReference>
<dbReference type="InterPro" id="IPR023606">
    <property type="entry name" value="CoA-Trfase_III_dom_1_sf"/>
</dbReference>
<protein>
    <submittedName>
        <fullName evidence="2">Acyl-CoA transferase</fullName>
    </submittedName>
</protein>
<dbReference type="GeneID" id="92896529"/>
<sequence>MTPQENLPYADSQKNGLELLAPLRVLDLTTSIAGPYATQLLADLGATVLKVEKPGTGDDTRAWGPPFLQDVSLWYLSVNRNKHSLTLDVSQPEGREVLDGLLVQSDVLVLNMVPRVQRKLGLDYDSLKAAYPALIHASLTGFGLTGPRSDFPCYDLIAEGYAGIMDLTGELESAPQKVGTPAADLLAGQDLALAVLAAYIARGQHGRGTQIDISMQSSMTRFVSPRLLPYLGSGELPRRSGGKDSVIAIYQVFDTADDPLSLGLGNDRIWQRFWQAVGDPAFGARVEFASNAHRRTHREAIVMHIAELLRTQPRAHWLALFAEHNIPAGPINRLDQVAQDPDLLDKGLIYRARASNGAIPQVGLGIGFDGSQHVHRKSPPALGEDTDDVLRGWLGYAGPRIDALRERGVI</sequence>
<name>A0A1R1JZJ9_ALCXX</name>
<dbReference type="Proteomes" id="UP000187251">
    <property type="component" value="Unassembled WGS sequence"/>
</dbReference>
<dbReference type="AlphaFoldDB" id="A0A1R1JZJ9"/>
<keyword evidence="1 2" id="KW-0808">Transferase</keyword>
<organism evidence="2 3">
    <name type="scientific">Alcaligenes xylosoxydans xylosoxydans</name>
    <name type="common">Achromobacter xylosoxidans</name>
    <dbReference type="NCBI Taxonomy" id="85698"/>
    <lineage>
        <taxon>Bacteria</taxon>
        <taxon>Pseudomonadati</taxon>
        <taxon>Pseudomonadota</taxon>
        <taxon>Betaproteobacteria</taxon>
        <taxon>Burkholderiales</taxon>
        <taxon>Alcaligenaceae</taxon>
        <taxon>Achromobacter</taxon>
    </lineage>
</organism>
<dbReference type="OrthoDB" id="9797653at2"/>
<gene>
    <name evidence="2" type="ORF">BIZ92_08175</name>
</gene>
<dbReference type="InterPro" id="IPR044855">
    <property type="entry name" value="CoA-Trfase_III_dom3_sf"/>
</dbReference>
<dbReference type="Gene3D" id="3.30.1540.10">
    <property type="entry name" value="formyl-coa transferase, domain 3"/>
    <property type="match status" value="1"/>
</dbReference>
<dbReference type="SUPFAM" id="SSF89796">
    <property type="entry name" value="CoA-transferase family III (CaiB/BaiF)"/>
    <property type="match status" value="1"/>
</dbReference>
<dbReference type="InterPro" id="IPR003673">
    <property type="entry name" value="CoA-Trfase_fam_III"/>
</dbReference>
<evidence type="ECO:0000313" key="2">
    <source>
        <dbReference type="EMBL" id="OMG92635.1"/>
    </source>
</evidence>
<dbReference type="EMBL" id="MJMN01000002">
    <property type="protein sequence ID" value="OMG92635.1"/>
    <property type="molecule type" value="Genomic_DNA"/>
</dbReference>
<dbReference type="PANTHER" id="PTHR48207">
    <property type="entry name" value="SUCCINATE--HYDROXYMETHYLGLUTARATE COA-TRANSFERASE"/>
    <property type="match status" value="1"/>
</dbReference>
<dbReference type="Pfam" id="PF02515">
    <property type="entry name" value="CoA_transf_3"/>
    <property type="match status" value="1"/>
</dbReference>
<dbReference type="GO" id="GO:0008410">
    <property type="term" value="F:CoA-transferase activity"/>
    <property type="evidence" value="ECO:0007669"/>
    <property type="project" value="TreeGrafter"/>
</dbReference>
<dbReference type="InterPro" id="IPR050483">
    <property type="entry name" value="CoA-transferase_III_domain"/>
</dbReference>
<dbReference type="Gene3D" id="3.40.50.10540">
    <property type="entry name" value="Crotonobetainyl-coa:carnitine coa-transferase, domain 1"/>
    <property type="match status" value="1"/>
</dbReference>
<proteinExistence type="predicted"/>
<dbReference type="PANTHER" id="PTHR48207:SF3">
    <property type="entry name" value="SUCCINATE--HYDROXYMETHYLGLUTARATE COA-TRANSFERASE"/>
    <property type="match status" value="1"/>
</dbReference>
<accession>A0A1R1JZJ9</accession>
<reference evidence="2 3" key="1">
    <citation type="submission" date="2016-09" db="EMBL/GenBank/DDBJ databases">
        <title>Phylogenomics of Achromobacter.</title>
        <authorList>
            <person name="Jeukens J."/>
            <person name="Freschi L."/>
            <person name="Vincent A.T."/>
            <person name="Emond-Rheault J.-G."/>
            <person name="Kukavica-Ibrulj I."/>
            <person name="Charette S.J."/>
            <person name="Levesque R.C."/>
        </authorList>
    </citation>
    <scope>NUCLEOTIDE SEQUENCE [LARGE SCALE GENOMIC DNA]</scope>
    <source>
        <strain evidence="2 3">AUS488</strain>
    </source>
</reference>